<gene>
    <name evidence="1" type="ORF">E2C01_026092</name>
</gene>
<comment type="caution">
    <text evidence="1">The sequence shown here is derived from an EMBL/GenBank/DDBJ whole genome shotgun (WGS) entry which is preliminary data.</text>
</comment>
<evidence type="ECO:0000313" key="1">
    <source>
        <dbReference type="EMBL" id="MPC32765.1"/>
    </source>
</evidence>
<proteinExistence type="predicted"/>
<dbReference type="AlphaFoldDB" id="A0A5B7EH91"/>
<reference evidence="1 2" key="1">
    <citation type="submission" date="2019-05" db="EMBL/GenBank/DDBJ databases">
        <title>Another draft genome of Portunus trituberculatus and its Hox gene families provides insights of decapod evolution.</title>
        <authorList>
            <person name="Jeong J.-H."/>
            <person name="Song I."/>
            <person name="Kim S."/>
            <person name="Choi T."/>
            <person name="Kim D."/>
            <person name="Ryu S."/>
            <person name="Kim W."/>
        </authorList>
    </citation>
    <scope>NUCLEOTIDE SEQUENCE [LARGE SCALE GENOMIC DNA]</scope>
    <source>
        <tissue evidence="1">Muscle</tissue>
    </source>
</reference>
<dbReference type="Proteomes" id="UP000324222">
    <property type="component" value="Unassembled WGS sequence"/>
</dbReference>
<sequence length="81" mass="8848">MASCSGLLIRCSDFGRISETTSTIAVPLCHPDYDEQAQPRVPYLPPDPCGPQRPQDRLTANTYCTTLLSRVINTAGISRPL</sequence>
<dbReference type="EMBL" id="VSRR010002690">
    <property type="protein sequence ID" value="MPC32765.1"/>
    <property type="molecule type" value="Genomic_DNA"/>
</dbReference>
<accession>A0A5B7EH91</accession>
<organism evidence="1 2">
    <name type="scientific">Portunus trituberculatus</name>
    <name type="common">Swimming crab</name>
    <name type="synonym">Neptunus trituberculatus</name>
    <dbReference type="NCBI Taxonomy" id="210409"/>
    <lineage>
        <taxon>Eukaryota</taxon>
        <taxon>Metazoa</taxon>
        <taxon>Ecdysozoa</taxon>
        <taxon>Arthropoda</taxon>
        <taxon>Crustacea</taxon>
        <taxon>Multicrustacea</taxon>
        <taxon>Malacostraca</taxon>
        <taxon>Eumalacostraca</taxon>
        <taxon>Eucarida</taxon>
        <taxon>Decapoda</taxon>
        <taxon>Pleocyemata</taxon>
        <taxon>Brachyura</taxon>
        <taxon>Eubrachyura</taxon>
        <taxon>Portunoidea</taxon>
        <taxon>Portunidae</taxon>
        <taxon>Portuninae</taxon>
        <taxon>Portunus</taxon>
    </lineage>
</organism>
<evidence type="ECO:0000313" key="2">
    <source>
        <dbReference type="Proteomes" id="UP000324222"/>
    </source>
</evidence>
<name>A0A5B7EH91_PORTR</name>
<protein>
    <submittedName>
        <fullName evidence="1">Uncharacterized protein</fullName>
    </submittedName>
</protein>
<keyword evidence="2" id="KW-1185">Reference proteome</keyword>